<dbReference type="EMBL" id="JAAGLI010000179">
    <property type="protein sequence ID" value="NEA22195.1"/>
    <property type="molecule type" value="Genomic_DNA"/>
</dbReference>
<sequence length="93" mass="9827">MKPMSCGLEISLGEGAHLDCYTYPEDSKAGPILVIFTAGMAFSLTNRARGAVEAGDVQNARRLLEVVTRFTAEVERLHALNSGATDSAENAAA</sequence>
<name>A0A6L9QAG9_9ACTN</name>
<reference evidence="1 2" key="1">
    <citation type="submission" date="2020-01" db="EMBL/GenBank/DDBJ databases">
        <title>Insect and environment-associated Actinomycetes.</title>
        <authorList>
            <person name="Currrie C."/>
            <person name="Chevrette M."/>
            <person name="Carlson C."/>
            <person name="Stubbendieck R."/>
            <person name="Wendt-Pienkowski E."/>
        </authorList>
    </citation>
    <scope>NUCLEOTIDE SEQUENCE [LARGE SCALE GENOMIC DNA]</scope>
    <source>
        <strain evidence="1 2">SID10258</strain>
    </source>
</reference>
<proteinExistence type="predicted"/>
<gene>
    <name evidence="1" type="ORF">G3I70_06770</name>
</gene>
<dbReference type="RefSeq" id="WP_163053758.1">
    <property type="nucleotide sequence ID" value="NZ_JAAGLI010000179.1"/>
</dbReference>
<evidence type="ECO:0000313" key="1">
    <source>
        <dbReference type="EMBL" id="NEA22195.1"/>
    </source>
</evidence>
<evidence type="ECO:0000313" key="2">
    <source>
        <dbReference type="Proteomes" id="UP000475532"/>
    </source>
</evidence>
<dbReference type="Proteomes" id="UP000475532">
    <property type="component" value="Unassembled WGS sequence"/>
</dbReference>
<comment type="caution">
    <text evidence="1">The sequence shown here is derived from an EMBL/GenBank/DDBJ whole genome shotgun (WGS) entry which is preliminary data.</text>
</comment>
<organism evidence="1 2">
    <name type="scientific">Actinomadura bangladeshensis</name>
    <dbReference type="NCBI Taxonomy" id="453573"/>
    <lineage>
        <taxon>Bacteria</taxon>
        <taxon>Bacillati</taxon>
        <taxon>Actinomycetota</taxon>
        <taxon>Actinomycetes</taxon>
        <taxon>Streptosporangiales</taxon>
        <taxon>Thermomonosporaceae</taxon>
        <taxon>Actinomadura</taxon>
    </lineage>
</organism>
<accession>A0A6L9QAG9</accession>
<dbReference type="AlphaFoldDB" id="A0A6L9QAG9"/>
<protein>
    <submittedName>
        <fullName evidence="1">Uncharacterized protein</fullName>
    </submittedName>
</protein>